<proteinExistence type="predicted"/>
<dbReference type="EMBL" id="JH597768">
    <property type="protein sequence ID" value="EHP69280.1"/>
    <property type="molecule type" value="Genomic_DNA"/>
</dbReference>
<organism evidence="2 3">
    <name type="scientific">Metallosphaera yellowstonensis MK1</name>
    <dbReference type="NCBI Taxonomy" id="671065"/>
    <lineage>
        <taxon>Archaea</taxon>
        <taxon>Thermoproteota</taxon>
        <taxon>Thermoprotei</taxon>
        <taxon>Sulfolobales</taxon>
        <taxon>Sulfolobaceae</taxon>
        <taxon>Metallosphaera</taxon>
    </lineage>
</organism>
<reference evidence="2 3" key="1">
    <citation type="submission" date="2012-01" db="EMBL/GenBank/DDBJ databases">
        <title>Improved High-Quality Draft sequence of Metallosphaera yellowstonensis MK1.</title>
        <authorList>
            <consortium name="US DOE Joint Genome Institute"/>
            <person name="Lucas S."/>
            <person name="Han J."/>
            <person name="Cheng J.-F."/>
            <person name="Goodwin L."/>
            <person name="Pitluck S."/>
            <person name="Peters L."/>
            <person name="Teshima H."/>
            <person name="Detter J.C."/>
            <person name="Han C."/>
            <person name="Tapia R."/>
            <person name="Land M."/>
            <person name="Hauser L."/>
            <person name="Kyrpides N."/>
            <person name="Kozubal M."/>
            <person name="Macur R.E."/>
            <person name="Jay Z."/>
            <person name="Inskeep W."/>
            <person name="Woyke T."/>
        </authorList>
    </citation>
    <scope>NUCLEOTIDE SEQUENCE [LARGE SCALE GENOMIC DNA]</scope>
    <source>
        <strain evidence="2 3">MK1</strain>
    </source>
</reference>
<evidence type="ECO:0000313" key="2">
    <source>
        <dbReference type="EMBL" id="EHP69280.1"/>
    </source>
</evidence>
<accession>H2C653</accession>
<keyword evidence="3" id="KW-1185">Reference proteome</keyword>
<feature type="region of interest" description="Disordered" evidence="1">
    <location>
        <begin position="1"/>
        <end position="23"/>
    </location>
</feature>
<name>H2C653_9CREN</name>
<protein>
    <submittedName>
        <fullName evidence="2">Uncharacterized protein</fullName>
    </submittedName>
</protein>
<gene>
    <name evidence="2" type="ORF">MetMK1DRAFT_00020290</name>
</gene>
<dbReference type="HOGENOM" id="CLU_3302811_0_0_2"/>
<evidence type="ECO:0000256" key="1">
    <source>
        <dbReference type="SAM" id="MobiDB-lite"/>
    </source>
</evidence>
<sequence>MEPSVQGGKRLRTSSRRTKEMKGCPGLCDLQDVEERGDI</sequence>
<evidence type="ECO:0000313" key="3">
    <source>
        <dbReference type="Proteomes" id="UP000003980"/>
    </source>
</evidence>
<dbReference type="AlphaFoldDB" id="H2C653"/>
<dbReference type="Proteomes" id="UP000003980">
    <property type="component" value="Unassembled WGS sequence"/>
</dbReference>